<dbReference type="Gene3D" id="1.10.150.20">
    <property type="entry name" value="5' to 3' exonuclease, C-terminal subdomain"/>
    <property type="match status" value="1"/>
</dbReference>
<dbReference type="RefSeq" id="WP_109836157.1">
    <property type="nucleotide sequence ID" value="NZ_QGKM01000005.1"/>
</dbReference>
<evidence type="ECO:0000313" key="9">
    <source>
        <dbReference type="EMBL" id="PWR00101.1"/>
    </source>
</evidence>
<dbReference type="HAMAP" id="MF_00031">
    <property type="entry name" value="DNA_HJ_migration_RuvA"/>
    <property type="match status" value="1"/>
</dbReference>
<dbReference type="InterPro" id="IPR010994">
    <property type="entry name" value="RuvA_2-like"/>
</dbReference>
<evidence type="ECO:0000256" key="2">
    <source>
        <dbReference type="ARBA" id="ARBA00022763"/>
    </source>
</evidence>
<comment type="subunit">
    <text evidence="6">Homotetramer. Forms an RuvA(8)-RuvB(12)-Holliday junction (HJ) complex. HJ DNA is sandwiched between 2 RuvA tetramers; dsDNA enters through RuvA and exits via RuvB. An RuvB hexamer assembles on each DNA strand where it exits the tetramer. Each RuvB hexamer is contacted by two RuvA subunits (via domain III) on 2 adjacent RuvB subunits; this complex drives branch migration. In the full resolvosome a probable DNA-RuvA(4)-RuvB(12)-RuvC(2) complex forms which resolves the HJ.</text>
</comment>
<dbReference type="Pfam" id="PF07499">
    <property type="entry name" value="RuvA_C"/>
    <property type="match status" value="1"/>
</dbReference>
<keyword evidence="10" id="KW-1185">Reference proteome</keyword>
<dbReference type="OrthoDB" id="5293449at2"/>
<accession>A0A317CUE8</accession>
<sequence length="205" mass="22513">MIGMLRGKLIYRQAPDLMLDVNGVGYELQASMTTFYDLPELNQEVTLHTHFIVREDAQVLYAFSSTNERELFRTLLKVNGVGPKMALAIVSGMTVNEFAERVRDGDVTGLTRLPGVGKKTAERLIIEMRDRLPKALPDLEGQAGEQATIDTSSTGSPKDLEEEAVTALLALGYKPAEASRMVSRQANQGLSVEVMIRNALKDSLS</sequence>
<comment type="caution">
    <text evidence="6">Lacks conserved residue(s) required for the propagation of feature annotation.</text>
</comment>
<keyword evidence="3 6" id="KW-0238">DNA-binding</keyword>
<dbReference type="Gene3D" id="2.40.50.140">
    <property type="entry name" value="Nucleic acid-binding proteins"/>
    <property type="match status" value="1"/>
</dbReference>
<dbReference type="Pfam" id="PF01330">
    <property type="entry name" value="RuvA_N"/>
    <property type="match status" value="1"/>
</dbReference>
<dbReference type="NCBIfam" id="TIGR00084">
    <property type="entry name" value="ruvA"/>
    <property type="match status" value="1"/>
</dbReference>
<dbReference type="GO" id="GO:0009378">
    <property type="term" value="F:four-way junction helicase activity"/>
    <property type="evidence" value="ECO:0007669"/>
    <property type="project" value="InterPro"/>
</dbReference>
<comment type="caution">
    <text evidence="9">The sequence shown here is derived from an EMBL/GenBank/DDBJ whole genome shotgun (WGS) entry which is preliminary data.</text>
</comment>
<feature type="domain" description="Helix-hairpin-helix DNA-binding motif class 1" evidence="8">
    <location>
        <begin position="73"/>
        <end position="92"/>
    </location>
</feature>
<dbReference type="GO" id="GO:0009379">
    <property type="term" value="C:Holliday junction helicase complex"/>
    <property type="evidence" value="ECO:0007669"/>
    <property type="project" value="InterPro"/>
</dbReference>
<dbReference type="InterPro" id="IPR013849">
    <property type="entry name" value="DNA_helicase_Holl-junc_RuvA_I"/>
</dbReference>
<dbReference type="CDD" id="cd14332">
    <property type="entry name" value="UBA_RuvA_C"/>
    <property type="match status" value="1"/>
</dbReference>
<dbReference type="InterPro" id="IPR011114">
    <property type="entry name" value="RuvA_C"/>
</dbReference>
<comment type="similarity">
    <text evidence="6">Belongs to the RuvA family.</text>
</comment>
<feature type="region of interest" description="Domain I" evidence="6">
    <location>
        <begin position="1"/>
        <end position="64"/>
    </location>
</feature>
<dbReference type="GO" id="GO:0005524">
    <property type="term" value="F:ATP binding"/>
    <property type="evidence" value="ECO:0007669"/>
    <property type="project" value="InterPro"/>
</dbReference>
<evidence type="ECO:0000256" key="5">
    <source>
        <dbReference type="ARBA" id="ARBA00023204"/>
    </source>
</evidence>
<comment type="domain">
    <text evidence="6">Has three domains with a flexible linker between the domains II and III and assumes an 'L' shape. Domain III is highly mobile and contacts RuvB.</text>
</comment>
<proteinExistence type="inferred from homology"/>
<dbReference type="SUPFAM" id="SSF46929">
    <property type="entry name" value="DNA helicase RuvA subunit, C-terminal domain"/>
    <property type="match status" value="1"/>
</dbReference>
<name>A0A317CUE8_9GAMM</name>
<keyword evidence="2 6" id="KW-0227">DNA damage</keyword>
<evidence type="ECO:0000256" key="4">
    <source>
        <dbReference type="ARBA" id="ARBA00023172"/>
    </source>
</evidence>
<dbReference type="SUPFAM" id="SSF50249">
    <property type="entry name" value="Nucleic acid-binding proteins"/>
    <property type="match status" value="1"/>
</dbReference>
<evidence type="ECO:0000256" key="6">
    <source>
        <dbReference type="HAMAP-Rule" id="MF_00031"/>
    </source>
</evidence>
<dbReference type="InterPro" id="IPR003583">
    <property type="entry name" value="Hlx-hairpin-Hlx_DNA-bd_motif"/>
</dbReference>
<feature type="region of interest" description="Disordered" evidence="7">
    <location>
        <begin position="138"/>
        <end position="159"/>
    </location>
</feature>
<dbReference type="InterPro" id="IPR000085">
    <property type="entry name" value="RuvA"/>
</dbReference>
<dbReference type="GO" id="GO:0006310">
    <property type="term" value="P:DNA recombination"/>
    <property type="evidence" value="ECO:0007669"/>
    <property type="project" value="UniProtKB-UniRule"/>
</dbReference>
<evidence type="ECO:0000313" key="10">
    <source>
        <dbReference type="Proteomes" id="UP000245539"/>
    </source>
</evidence>
<organism evidence="9 10">
    <name type="scientific">Leucothrix pacifica</name>
    <dbReference type="NCBI Taxonomy" id="1247513"/>
    <lineage>
        <taxon>Bacteria</taxon>
        <taxon>Pseudomonadati</taxon>
        <taxon>Pseudomonadota</taxon>
        <taxon>Gammaproteobacteria</taxon>
        <taxon>Thiotrichales</taxon>
        <taxon>Thiotrichaceae</taxon>
        <taxon>Leucothrix</taxon>
    </lineage>
</organism>
<keyword evidence="4 6" id="KW-0233">DNA recombination</keyword>
<dbReference type="GO" id="GO:0006281">
    <property type="term" value="P:DNA repair"/>
    <property type="evidence" value="ECO:0007669"/>
    <property type="project" value="UniProtKB-UniRule"/>
</dbReference>
<dbReference type="AlphaFoldDB" id="A0A317CUE8"/>
<dbReference type="GO" id="GO:0000400">
    <property type="term" value="F:four-way junction DNA binding"/>
    <property type="evidence" value="ECO:0007669"/>
    <property type="project" value="UniProtKB-UniRule"/>
</dbReference>
<feature type="region of interest" description="Domain III" evidence="6">
    <location>
        <begin position="155"/>
        <end position="205"/>
    </location>
</feature>
<comment type="subcellular location">
    <subcellularLocation>
        <location evidence="6">Cytoplasm</location>
    </subcellularLocation>
</comment>
<dbReference type="InterPro" id="IPR036267">
    <property type="entry name" value="RuvA_C_sf"/>
</dbReference>
<reference evidence="9 10" key="1">
    <citation type="submission" date="2018-05" db="EMBL/GenBank/DDBJ databases">
        <title>Leucothrix arctica sp. nov., isolated from Arctic seawater.</title>
        <authorList>
            <person name="Choi A."/>
            <person name="Baek K."/>
        </authorList>
    </citation>
    <scope>NUCLEOTIDE SEQUENCE [LARGE SCALE GENOMIC DNA]</scope>
    <source>
        <strain evidence="9 10">JCM 18388</strain>
    </source>
</reference>
<dbReference type="Gene3D" id="1.10.8.10">
    <property type="entry name" value="DNA helicase RuvA subunit, C-terminal domain"/>
    <property type="match status" value="1"/>
</dbReference>
<dbReference type="Pfam" id="PF14520">
    <property type="entry name" value="HHH_5"/>
    <property type="match status" value="1"/>
</dbReference>
<dbReference type="SMART" id="SM00278">
    <property type="entry name" value="HhH1"/>
    <property type="match status" value="2"/>
</dbReference>
<dbReference type="SUPFAM" id="SSF47781">
    <property type="entry name" value="RuvA domain 2-like"/>
    <property type="match status" value="1"/>
</dbReference>
<protein>
    <recommendedName>
        <fullName evidence="6">Holliday junction branch migration complex subunit RuvA</fullName>
    </recommendedName>
</protein>
<dbReference type="Proteomes" id="UP000245539">
    <property type="component" value="Unassembled WGS sequence"/>
</dbReference>
<dbReference type="EMBL" id="QGKM01000005">
    <property type="protein sequence ID" value="PWR00101.1"/>
    <property type="molecule type" value="Genomic_DNA"/>
</dbReference>
<feature type="domain" description="Helix-hairpin-helix DNA-binding motif class 1" evidence="8">
    <location>
        <begin position="108"/>
        <end position="127"/>
    </location>
</feature>
<keyword evidence="5 6" id="KW-0234">DNA repair</keyword>
<dbReference type="InterPro" id="IPR012340">
    <property type="entry name" value="NA-bd_OB-fold"/>
</dbReference>
<keyword evidence="1 6" id="KW-0963">Cytoplasm</keyword>
<dbReference type="GO" id="GO:0005737">
    <property type="term" value="C:cytoplasm"/>
    <property type="evidence" value="ECO:0007669"/>
    <property type="project" value="UniProtKB-SubCell"/>
</dbReference>
<dbReference type="GO" id="GO:0048476">
    <property type="term" value="C:Holliday junction resolvase complex"/>
    <property type="evidence" value="ECO:0007669"/>
    <property type="project" value="UniProtKB-UniRule"/>
</dbReference>
<evidence type="ECO:0000256" key="7">
    <source>
        <dbReference type="SAM" id="MobiDB-lite"/>
    </source>
</evidence>
<evidence type="ECO:0000256" key="1">
    <source>
        <dbReference type="ARBA" id="ARBA00022490"/>
    </source>
</evidence>
<evidence type="ECO:0000259" key="8">
    <source>
        <dbReference type="SMART" id="SM00278"/>
    </source>
</evidence>
<comment type="function">
    <text evidence="6">The RuvA-RuvB-RuvC complex processes Holliday junction (HJ) DNA during genetic recombination and DNA repair, while the RuvA-RuvB complex plays an important role in the rescue of blocked DNA replication forks via replication fork reversal (RFR). RuvA specifically binds to HJ cruciform DNA, conferring on it an open structure. The RuvB hexamer acts as an ATP-dependent pump, pulling dsDNA into and through the RuvAB complex. HJ branch migration allows RuvC to scan DNA until it finds its consensus sequence, where it cleaves and resolves the cruciform DNA.</text>
</comment>
<evidence type="ECO:0000256" key="3">
    <source>
        <dbReference type="ARBA" id="ARBA00023125"/>
    </source>
</evidence>
<gene>
    <name evidence="6" type="primary">ruvA</name>
    <name evidence="9" type="ORF">DKW60_02890</name>
</gene>